<accession>F9S7V3</accession>
<name>F9S7V3_9VIBR</name>
<dbReference type="OrthoDB" id="5816214at2"/>
<gene>
    <name evidence="1" type="ORF">VII00023_20702</name>
</gene>
<dbReference type="EMBL" id="AFWF01000303">
    <property type="protein sequence ID" value="EGU31003.1"/>
    <property type="molecule type" value="Genomic_DNA"/>
</dbReference>
<dbReference type="Proteomes" id="UP000004605">
    <property type="component" value="Unassembled WGS sequence"/>
</dbReference>
<evidence type="ECO:0000313" key="2">
    <source>
        <dbReference type="Proteomes" id="UP000004605"/>
    </source>
</evidence>
<keyword evidence="2" id="KW-1185">Reference proteome</keyword>
<organism evidence="1 2">
    <name type="scientific">Vibrio ichthyoenteri ATCC 700023</name>
    <dbReference type="NCBI Taxonomy" id="870968"/>
    <lineage>
        <taxon>Bacteria</taxon>
        <taxon>Pseudomonadati</taxon>
        <taxon>Pseudomonadota</taxon>
        <taxon>Gammaproteobacteria</taxon>
        <taxon>Vibrionales</taxon>
        <taxon>Vibrionaceae</taxon>
        <taxon>Vibrio</taxon>
    </lineage>
</organism>
<sequence>MKYHEMTKNYIFREFECHLSVKEAAELCFKSVRNVTEWDKGKLIPNECKRLMRMHRRLELSSNKEWQGFKMENSKLRIPTGDLVSPQQILTGLALIEINSELEIKTSTQLLKLSRAISTVKTK</sequence>
<proteinExistence type="predicted"/>
<comment type="caution">
    <text evidence="1">The sequence shown here is derived from an EMBL/GenBank/DDBJ whole genome shotgun (WGS) entry which is preliminary data.</text>
</comment>
<dbReference type="AlphaFoldDB" id="F9S7V3"/>
<dbReference type="RefSeq" id="WP_006714561.1">
    <property type="nucleotide sequence ID" value="NZ_AFWF01000303.1"/>
</dbReference>
<protein>
    <submittedName>
        <fullName evidence="1">Bacteriophage f237 ORF9</fullName>
    </submittedName>
</protein>
<evidence type="ECO:0000313" key="1">
    <source>
        <dbReference type="EMBL" id="EGU31003.1"/>
    </source>
</evidence>
<reference evidence="1 2" key="1">
    <citation type="journal article" date="2012" name="Int. J. Syst. Evol. Microbiol.">
        <title>Vibrio caribbeanicus sp. nov., isolated from the marine sponge Scleritoderma cyanea.</title>
        <authorList>
            <person name="Hoffmann M."/>
            <person name="Monday S.R."/>
            <person name="Allard M.W."/>
            <person name="Strain E.A."/>
            <person name="Whittaker P."/>
            <person name="Naum M."/>
            <person name="McCarthy P.J."/>
            <person name="Lopez J.V."/>
            <person name="Fischer M."/>
            <person name="Brown E.W."/>
        </authorList>
    </citation>
    <scope>NUCLEOTIDE SEQUENCE [LARGE SCALE GENOMIC DNA]</scope>
    <source>
        <strain evidence="1 2">ATCC 700023</strain>
    </source>
</reference>